<evidence type="ECO:0000313" key="3">
    <source>
        <dbReference type="Proteomes" id="UP001595740"/>
    </source>
</evidence>
<protein>
    <recommendedName>
        <fullName evidence="4">Lipoprotein</fullName>
    </recommendedName>
</protein>
<evidence type="ECO:0000256" key="1">
    <source>
        <dbReference type="SAM" id="SignalP"/>
    </source>
</evidence>
<dbReference type="Proteomes" id="UP001595740">
    <property type="component" value="Unassembled WGS sequence"/>
</dbReference>
<dbReference type="RefSeq" id="WP_386758029.1">
    <property type="nucleotide sequence ID" value="NZ_JBHRXK010000002.1"/>
</dbReference>
<name>A0ABV7RNE2_9GAMM</name>
<feature type="chain" id="PRO_5046949169" description="Lipoprotein" evidence="1">
    <location>
        <begin position="29"/>
        <end position="220"/>
    </location>
</feature>
<reference evidence="3" key="1">
    <citation type="journal article" date="2019" name="Int. J. Syst. Evol. Microbiol.">
        <title>The Global Catalogue of Microorganisms (GCM) 10K type strain sequencing project: providing services to taxonomists for standard genome sequencing and annotation.</title>
        <authorList>
            <consortium name="The Broad Institute Genomics Platform"/>
            <consortium name="The Broad Institute Genome Sequencing Center for Infectious Disease"/>
            <person name="Wu L."/>
            <person name="Ma J."/>
        </authorList>
    </citation>
    <scope>NUCLEOTIDE SEQUENCE [LARGE SCALE GENOMIC DNA]</scope>
    <source>
        <strain evidence="3">KCTC 42875</strain>
    </source>
</reference>
<evidence type="ECO:0008006" key="4">
    <source>
        <dbReference type="Google" id="ProtNLM"/>
    </source>
</evidence>
<feature type="signal peptide" evidence="1">
    <location>
        <begin position="1"/>
        <end position="28"/>
    </location>
</feature>
<organism evidence="2 3">
    <name type="scientific">Lysobacter cavernae</name>
    <dbReference type="NCBI Taxonomy" id="1685901"/>
    <lineage>
        <taxon>Bacteria</taxon>
        <taxon>Pseudomonadati</taxon>
        <taxon>Pseudomonadota</taxon>
        <taxon>Gammaproteobacteria</taxon>
        <taxon>Lysobacterales</taxon>
        <taxon>Lysobacteraceae</taxon>
        <taxon>Lysobacter</taxon>
    </lineage>
</organism>
<sequence length="220" mass="23845">MTTHARTALLPLALLLALNACSSTPATTAGEGLPSSIPHAADGSALTSPANAFFQNVAALCGHAYAGRIVADTPAPTTADPFAGKPLVMHVRECDKDVIRIPFFVGDDRSRTWLLRRTADGLRLKHDHRHQDGSEDAVTMYGGDSAAPGSARRQEFPVDAESKAMFDREGRSVSNSNVWAMEVEPGRRFVYELSRPGRLFRVEFDLTRPLPAPPPPWGSR</sequence>
<comment type="caution">
    <text evidence="2">The sequence shown here is derived from an EMBL/GenBank/DDBJ whole genome shotgun (WGS) entry which is preliminary data.</text>
</comment>
<gene>
    <name evidence="2" type="ORF">ACFOLC_04540</name>
</gene>
<dbReference type="EMBL" id="JBHRXK010000002">
    <property type="protein sequence ID" value="MFC3550277.1"/>
    <property type="molecule type" value="Genomic_DNA"/>
</dbReference>
<proteinExistence type="predicted"/>
<accession>A0ABV7RNE2</accession>
<keyword evidence="1" id="KW-0732">Signal</keyword>
<keyword evidence="3" id="KW-1185">Reference proteome</keyword>
<evidence type="ECO:0000313" key="2">
    <source>
        <dbReference type="EMBL" id="MFC3550277.1"/>
    </source>
</evidence>